<reference evidence="3 4" key="1">
    <citation type="journal article" date="2013" name="Pathog. Dis.">
        <title>Genome sequences of 65 Helicobacter pylori strains isolated from asymptomatic individuals and patients with gastric cancer, peptic ulcer disease, or gastritis.</title>
        <authorList>
            <person name="Blanchard T.G."/>
            <person name="Czinn S.J."/>
            <person name="Correa P."/>
            <person name="Nakazawa T."/>
            <person name="Keelan M."/>
            <person name="Morningstar L."/>
            <person name="Santana-Cruz I."/>
            <person name="Maroo A."/>
            <person name="McCracken C."/>
            <person name="Shefchek K."/>
            <person name="Daugherty S."/>
            <person name="Song Y."/>
            <person name="Fraser C.M."/>
            <person name="Fricke W.F."/>
        </authorList>
    </citation>
    <scope>NUCLEOTIDE SEQUENCE [LARGE SCALE GENOMIC DNA]</scope>
    <source>
        <strain evidence="3 4">Hp A-26</strain>
    </source>
</reference>
<evidence type="ECO:0000259" key="2">
    <source>
        <dbReference type="Pfam" id="PF07282"/>
    </source>
</evidence>
<dbReference type="PATRIC" id="fig|992056.3.peg.1023"/>
<protein>
    <submittedName>
        <fullName evidence="3">Putative transposase</fullName>
    </submittedName>
</protein>
<dbReference type="Pfam" id="PF07282">
    <property type="entry name" value="Cas12f1-like_TNB"/>
    <property type="match status" value="1"/>
</dbReference>
<evidence type="ECO:0000313" key="3">
    <source>
        <dbReference type="EMBL" id="EJB74845.1"/>
    </source>
</evidence>
<gene>
    <name evidence="3" type="ORF">HPHPA26_1045</name>
</gene>
<dbReference type="AlphaFoldDB" id="J0MKX2"/>
<keyword evidence="1" id="KW-0238">DNA-binding</keyword>
<accession>J0MKX2</accession>
<name>J0MKX2_HELPX</name>
<dbReference type="InterPro" id="IPR010095">
    <property type="entry name" value="Cas12f1-like_TNB"/>
</dbReference>
<comment type="caution">
    <text evidence="3">The sequence shown here is derived from an EMBL/GenBank/DDBJ whole genome shotgun (WGS) entry which is preliminary data.</text>
</comment>
<sequence length="108" mass="12042">MCSYCGFNTGKKHEGITKFTCPHCKITHHRDYNASVNIRNYALGMLDERHKIKTDKARVGIIRSDYTHHTDECIKACGASSNGVSSKYGNILDLASYGAMKQEKAQSL</sequence>
<evidence type="ECO:0000313" key="4">
    <source>
        <dbReference type="Proteomes" id="UP000005323"/>
    </source>
</evidence>
<proteinExistence type="predicted"/>
<dbReference type="Proteomes" id="UP000005323">
    <property type="component" value="Unassembled WGS sequence"/>
</dbReference>
<feature type="domain" description="Cas12f1-like TNB" evidence="2">
    <location>
        <begin position="1"/>
        <end position="38"/>
    </location>
</feature>
<dbReference type="GO" id="GO:0003677">
    <property type="term" value="F:DNA binding"/>
    <property type="evidence" value="ECO:0007669"/>
    <property type="project" value="UniProtKB-KW"/>
</dbReference>
<dbReference type="EMBL" id="AKOV01000003">
    <property type="protein sequence ID" value="EJB74845.1"/>
    <property type="molecule type" value="Genomic_DNA"/>
</dbReference>
<organism evidence="3 4">
    <name type="scientific">Helicobacter pylori Hp A-26</name>
    <dbReference type="NCBI Taxonomy" id="992056"/>
    <lineage>
        <taxon>Bacteria</taxon>
        <taxon>Pseudomonadati</taxon>
        <taxon>Campylobacterota</taxon>
        <taxon>Epsilonproteobacteria</taxon>
        <taxon>Campylobacterales</taxon>
        <taxon>Helicobacteraceae</taxon>
        <taxon>Helicobacter</taxon>
    </lineage>
</organism>
<evidence type="ECO:0000256" key="1">
    <source>
        <dbReference type="ARBA" id="ARBA00023125"/>
    </source>
</evidence>
<dbReference type="RefSeq" id="WP_001887360.1">
    <property type="nucleotide sequence ID" value="NZ_AKOV01000003.1"/>
</dbReference>